<protein>
    <submittedName>
        <fullName evidence="2">Expressed protein</fullName>
    </submittedName>
</protein>
<sequence>MLLHLHHSMVCHPLLKTLWLMRLFDWVASSLSAVFQCA</sequence>
<dbReference type="Proteomes" id="UP000017246">
    <property type="component" value="Unassembled WGS sequence"/>
</dbReference>
<name>A0A068XZQ0_ECHMU</name>
<evidence type="ECO:0000313" key="3">
    <source>
        <dbReference type="Proteomes" id="UP000017246"/>
    </source>
</evidence>
<dbReference type="EMBL" id="LN902844">
    <property type="protein sequence ID" value="CDS35603.1"/>
    <property type="molecule type" value="Genomic_DNA"/>
</dbReference>
<accession>A0A068XZQ0</accession>
<feature type="chain" id="PRO_5001657765" evidence="1">
    <location>
        <begin position="18"/>
        <end position="38"/>
    </location>
</feature>
<reference evidence="2" key="2">
    <citation type="submission" date="2015-11" db="EMBL/GenBank/DDBJ databases">
        <authorList>
            <person name="Zhang Y."/>
            <person name="Guo Z."/>
        </authorList>
    </citation>
    <scope>NUCLEOTIDE SEQUENCE</scope>
</reference>
<organism evidence="2 3">
    <name type="scientific">Echinococcus multilocularis</name>
    <name type="common">Fox tapeworm</name>
    <dbReference type="NCBI Taxonomy" id="6211"/>
    <lineage>
        <taxon>Eukaryota</taxon>
        <taxon>Metazoa</taxon>
        <taxon>Spiralia</taxon>
        <taxon>Lophotrochozoa</taxon>
        <taxon>Platyhelminthes</taxon>
        <taxon>Cestoda</taxon>
        <taxon>Eucestoda</taxon>
        <taxon>Cyclophyllidea</taxon>
        <taxon>Taeniidae</taxon>
        <taxon>Echinococcus</taxon>
    </lineage>
</organism>
<keyword evidence="3" id="KW-1185">Reference proteome</keyword>
<evidence type="ECO:0000256" key="1">
    <source>
        <dbReference type="SAM" id="SignalP"/>
    </source>
</evidence>
<reference evidence="2" key="1">
    <citation type="journal article" date="2013" name="Nature">
        <title>The genomes of four tapeworm species reveal adaptations to parasitism.</title>
        <authorList>
            <person name="Tsai I.J."/>
            <person name="Zarowiecki M."/>
            <person name="Holroyd N."/>
            <person name="Garciarrubio A."/>
            <person name="Sanchez-Flores A."/>
            <person name="Brooks K.L."/>
            <person name="Tracey A."/>
            <person name="Bobes R.J."/>
            <person name="Fragoso G."/>
            <person name="Sciutto E."/>
            <person name="Aslett M."/>
            <person name="Beasley H."/>
            <person name="Bennett H.M."/>
            <person name="Cai J."/>
            <person name="Camicia F."/>
            <person name="Clark R."/>
            <person name="Cucher M."/>
            <person name="De Silva N."/>
            <person name="Day T.A."/>
            <person name="Deplazes P."/>
            <person name="Estrada K."/>
            <person name="Fernandez C."/>
            <person name="Holland P.W."/>
            <person name="Hou J."/>
            <person name="Hu S."/>
            <person name="Huckvale T."/>
            <person name="Hung S.S."/>
            <person name="Kamenetzky L."/>
            <person name="Keane J.A."/>
            <person name="Kiss F."/>
            <person name="Koziol U."/>
            <person name="Lambert O."/>
            <person name="Liu K."/>
            <person name="Luo X."/>
            <person name="Luo Y."/>
            <person name="Macchiaroli N."/>
            <person name="Nichol S."/>
            <person name="Paps J."/>
            <person name="Parkinson J."/>
            <person name="Pouchkina-Stantcheva N."/>
            <person name="Riddiford N."/>
            <person name="Rosenzvit M."/>
            <person name="Salinas G."/>
            <person name="Wasmuth J.D."/>
            <person name="Zamanian M."/>
            <person name="Zheng Y."/>
            <person name="Cai X."/>
            <person name="Soberon X."/>
            <person name="Olson P.D."/>
            <person name="Laclette J.P."/>
            <person name="Brehm K."/>
            <person name="Berriman M."/>
            <person name="Garciarrubio A."/>
            <person name="Bobes R.J."/>
            <person name="Fragoso G."/>
            <person name="Sanchez-Flores A."/>
            <person name="Estrada K."/>
            <person name="Cevallos M.A."/>
            <person name="Morett E."/>
            <person name="Gonzalez V."/>
            <person name="Portillo T."/>
            <person name="Ochoa-Leyva A."/>
            <person name="Jose M.V."/>
            <person name="Sciutto E."/>
            <person name="Landa A."/>
            <person name="Jimenez L."/>
            <person name="Valdes V."/>
            <person name="Carrero J.C."/>
            <person name="Larralde C."/>
            <person name="Morales-Montor J."/>
            <person name="Limon-Lason J."/>
            <person name="Soberon X."/>
            <person name="Laclette J.P."/>
        </authorList>
    </citation>
    <scope>NUCLEOTIDE SEQUENCE [LARGE SCALE GENOMIC DNA]</scope>
</reference>
<dbReference type="AlphaFoldDB" id="A0A068XZQ0"/>
<gene>
    <name evidence="2" type="ORF">EmuJ_000330400</name>
</gene>
<proteinExistence type="predicted"/>
<feature type="signal peptide" evidence="1">
    <location>
        <begin position="1"/>
        <end position="17"/>
    </location>
</feature>
<evidence type="ECO:0000313" key="2">
    <source>
        <dbReference type="EMBL" id="CDS35603.1"/>
    </source>
</evidence>
<keyword evidence="1" id="KW-0732">Signal</keyword>